<dbReference type="PANTHER" id="PTHR13158:SF5">
    <property type="entry name" value="NAD KINASE 2, MITOCHONDRIAL"/>
    <property type="match status" value="1"/>
</dbReference>
<dbReference type="GO" id="GO:0006741">
    <property type="term" value="P:NADP+ biosynthetic process"/>
    <property type="evidence" value="ECO:0007669"/>
    <property type="project" value="InterPro"/>
</dbReference>
<keyword evidence="4" id="KW-1185">Reference proteome</keyword>
<dbReference type="EC" id="2.7.1.23" evidence="2"/>
<dbReference type="AlphaFoldDB" id="A0AAD7Z336"/>
<comment type="caution">
    <text evidence="3">The sequence shown here is derived from an EMBL/GenBank/DDBJ whole genome shotgun (WGS) entry which is preliminary data.</text>
</comment>
<organism evidence="3 4">
    <name type="scientific">Diploptera punctata</name>
    <name type="common">Pacific beetle cockroach</name>
    <dbReference type="NCBI Taxonomy" id="6984"/>
    <lineage>
        <taxon>Eukaryota</taxon>
        <taxon>Metazoa</taxon>
        <taxon>Ecdysozoa</taxon>
        <taxon>Arthropoda</taxon>
        <taxon>Hexapoda</taxon>
        <taxon>Insecta</taxon>
        <taxon>Pterygota</taxon>
        <taxon>Neoptera</taxon>
        <taxon>Polyneoptera</taxon>
        <taxon>Dictyoptera</taxon>
        <taxon>Blattodea</taxon>
        <taxon>Blaberoidea</taxon>
        <taxon>Blaberidae</taxon>
        <taxon>Diplopterinae</taxon>
        <taxon>Diploptera</taxon>
    </lineage>
</organism>
<feature type="non-terminal residue" evidence="3">
    <location>
        <position position="1"/>
    </location>
</feature>
<dbReference type="Gene3D" id="3.40.50.10330">
    <property type="entry name" value="Probable inorganic polyphosphate/atp-NAD kinase, domain 1"/>
    <property type="match status" value="1"/>
</dbReference>
<reference evidence="3" key="2">
    <citation type="submission" date="2023-05" db="EMBL/GenBank/DDBJ databases">
        <authorList>
            <person name="Fouks B."/>
        </authorList>
    </citation>
    <scope>NUCLEOTIDE SEQUENCE</scope>
    <source>
        <strain evidence="3">Stay&amp;Tobe</strain>
        <tissue evidence="3">Testes</tissue>
    </source>
</reference>
<dbReference type="Proteomes" id="UP001233999">
    <property type="component" value="Unassembled WGS sequence"/>
</dbReference>
<evidence type="ECO:0000313" key="4">
    <source>
        <dbReference type="Proteomes" id="UP001233999"/>
    </source>
</evidence>
<dbReference type="GO" id="GO:0019674">
    <property type="term" value="P:NAD+ metabolic process"/>
    <property type="evidence" value="ECO:0007669"/>
    <property type="project" value="TreeGrafter"/>
</dbReference>
<comment type="similarity">
    <text evidence="1">Belongs to the NAD kinase family.</text>
</comment>
<dbReference type="SUPFAM" id="SSF111331">
    <property type="entry name" value="NAD kinase/diacylglycerol kinase-like"/>
    <property type="match status" value="1"/>
</dbReference>
<dbReference type="PANTHER" id="PTHR13158">
    <property type="match status" value="1"/>
</dbReference>
<gene>
    <name evidence="3" type="ORF">L9F63_008991</name>
</gene>
<reference evidence="3" key="1">
    <citation type="journal article" date="2023" name="IScience">
        <title>Live-bearing cockroach genome reveals convergent evolutionary mechanisms linked to viviparity in insects and beyond.</title>
        <authorList>
            <person name="Fouks B."/>
            <person name="Harrison M.C."/>
            <person name="Mikhailova A.A."/>
            <person name="Marchal E."/>
            <person name="English S."/>
            <person name="Carruthers M."/>
            <person name="Jennings E.C."/>
            <person name="Chiamaka E.L."/>
            <person name="Frigard R.A."/>
            <person name="Pippel M."/>
            <person name="Attardo G.M."/>
            <person name="Benoit J.B."/>
            <person name="Bornberg-Bauer E."/>
            <person name="Tobe S.S."/>
        </authorList>
    </citation>
    <scope>NUCLEOTIDE SEQUENCE</scope>
    <source>
        <strain evidence="3">Stay&amp;Tobe</strain>
    </source>
</reference>
<sequence>MKIYDQIVQPFSIRSRKVGLASTSCGQRCFSMKTPLSIKHALVVSKMTRYELECQRYPDVDKSLQEEWVRRNTHEYDMLLQRDYLHKEFEKTVVQALYECGIEARTVKRAEYTQDNIDWADIIIPTGGDGTFLLAASRIWGNQKPVVGFNSDPSKSEGFLCLPVKYSTNVTEAIKKLQRGQFQWLFRSRIRITLEGENIDTKPMDLTETKINPTSSDIERVENIAQELEAPVGKSKESVVLPVLALNE</sequence>
<dbReference type="GO" id="GO:0005739">
    <property type="term" value="C:mitochondrion"/>
    <property type="evidence" value="ECO:0007669"/>
    <property type="project" value="TreeGrafter"/>
</dbReference>
<dbReference type="InterPro" id="IPR017438">
    <property type="entry name" value="ATP-NAD_kinase_N"/>
</dbReference>
<dbReference type="Pfam" id="PF01513">
    <property type="entry name" value="NAD_kinase"/>
    <property type="match status" value="1"/>
</dbReference>
<protein>
    <recommendedName>
        <fullName evidence="2">NAD(+) kinase</fullName>
        <ecNumber evidence="2">2.7.1.23</ecNumber>
    </recommendedName>
</protein>
<proteinExistence type="inferred from homology"/>
<evidence type="ECO:0000313" key="3">
    <source>
        <dbReference type="EMBL" id="KAJ9573650.1"/>
    </source>
</evidence>
<evidence type="ECO:0000256" key="1">
    <source>
        <dbReference type="ARBA" id="ARBA00010995"/>
    </source>
</evidence>
<evidence type="ECO:0000256" key="2">
    <source>
        <dbReference type="ARBA" id="ARBA00012120"/>
    </source>
</evidence>
<dbReference type="GO" id="GO:0003951">
    <property type="term" value="F:NAD+ kinase activity"/>
    <property type="evidence" value="ECO:0007669"/>
    <property type="project" value="UniProtKB-EC"/>
</dbReference>
<dbReference type="InterPro" id="IPR002504">
    <property type="entry name" value="NADK"/>
</dbReference>
<dbReference type="EMBL" id="JASPKZ010010687">
    <property type="protein sequence ID" value="KAJ9573650.1"/>
    <property type="molecule type" value="Genomic_DNA"/>
</dbReference>
<accession>A0AAD7Z336</accession>
<dbReference type="InterPro" id="IPR016064">
    <property type="entry name" value="NAD/diacylglycerol_kinase_sf"/>
</dbReference>
<name>A0AAD7Z336_DIPPU</name>